<reference evidence="1 2" key="1">
    <citation type="submission" date="2019-02" db="EMBL/GenBank/DDBJ databases">
        <title>Deep-cultivation of Planctomycetes and their phenomic and genomic characterization uncovers novel biology.</title>
        <authorList>
            <person name="Wiegand S."/>
            <person name="Jogler M."/>
            <person name="Boedeker C."/>
            <person name="Pinto D."/>
            <person name="Vollmers J."/>
            <person name="Rivas-Marin E."/>
            <person name="Kohn T."/>
            <person name="Peeters S.H."/>
            <person name="Heuer A."/>
            <person name="Rast P."/>
            <person name="Oberbeckmann S."/>
            <person name="Bunk B."/>
            <person name="Jeske O."/>
            <person name="Meyerdierks A."/>
            <person name="Storesund J.E."/>
            <person name="Kallscheuer N."/>
            <person name="Luecker S."/>
            <person name="Lage O.M."/>
            <person name="Pohl T."/>
            <person name="Merkel B.J."/>
            <person name="Hornburger P."/>
            <person name="Mueller R.-W."/>
            <person name="Bruemmer F."/>
            <person name="Labrenz M."/>
            <person name="Spormann A.M."/>
            <person name="Op Den Camp H."/>
            <person name="Overmann J."/>
            <person name="Amann R."/>
            <person name="Jetten M.S.M."/>
            <person name="Mascher T."/>
            <person name="Medema M.H."/>
            <person name="Devos D.P."/>
            <person name="Kaster A.-K."/>
            <person name="Ovreas L."/>
            <person name="Rohde M."/>
            <person name="Galperin M.Y."/>
            <person name="Jogler C."/>
        </authorList>
    </citation>
    <scope>NUCLEOTIDE SEQUENCE [LARGE SCALE GENOMIC DNA]</scope>
    <source>
        <strain evidence="1 2">Pla52o</strain>
    </source>
</reference>
<dbReference type="EMBL" id="SJPT01000001">
    <property type="protein sequence ID" value="TWU26934.1"/>
    <property type="molecule type" value="Genomic_DNA"/>
</dbReference>
<comment type="caution">
    <text evidence="1">The sequence shown here is derived from an EMBL/GenBank/DDBJ whole genome shotgun (WGS) entry which is preliminary data.</text>
</comment>
<accession>A0A5C6CTJ2</accession>
<evidence type="ECO:0000313" key="2">
    <source>
        <dbReference type="Proteomes" id="UP000316304"/>
    </source>
</evidence>
<sequence length="70" mass="8189">MGGGFLLPSDCKKRRRPTNQFDLYVFARRNTGPKMQGSRNMHDEWGGGDRRMELMRFVCFDLLDTFDISL</sequence>
<evidence type="ECO:0000313" key="1">
    <source>
        <dbReference type="EMBL" id="TWU26934.1"/>
    </source>
</evidence>
<dbReference type="Proteomes" id="UP000316304">
    <property type="component" value="Unassembled WGS sequence"/>
</dbReference>
<organism evidence="1 2">
    <name type="scientific">Novipirellula galeiformis</name>
    <dbReference type="NCBI Taxonomy" id="2528004"/>
    <lineage>
        <taxon>Bacteria</taxon>
        <taxon>Pseudomonadati</taxon>
        <taxon>Planctomycetota</taxon>
        <taxon>Planctomycetia</taxon>
        <taxon>Pirellulales</taxon>
        <taxon>Pirellulaceae</taxon>
        <taxon>Novipirellula</taxon>
    </lineage>
</organism>
<protein>
    <submittedName>
        <fullName evidence="1">Uncharacterized protein</fullName>
    </submittedName>
</protein>
<dbReference type="AlphaFoldDB" id="A0A5C6CTJ2"/>
<keyword evidence="2" id="KW-1185">Reference proteome</keyword>
<gene>
    <name evidence="1" type="ORF">Pla52o_07900</name>
</gene>
<proteinExistence type="predicted"/>
<name>A0A5C6CTJ2_9BACT</name>